<evidence type="ECO:0000256" key="3">
    <source>
        <dbReference type="ARBA" id="ARBA00013253"/>
    </source>
</evidence>
<accession>A0ABS4NE13</accession>
<evidence type="ECO:0000256" key="7">
    <source>
        <dbReference type="ARBA" id="ARBA00022840"/>
    </source>
</evidence>
<reference evidence="10" key="1">
    <citation type="submission" date="2021-03" db="EMBL/GenBank/DDBJ databases">
        <title>Genomic Encyclopedia of Type Strains, Phase IV (KMG-IV): sequencing the most valuable type-strain genomes for metagenomic binning, comparative biology and taxonomic classification.</title>
        <authorList>
            <person name="Goeker M."/>
        </authorList>
    </citation>
    <scope>NUCLEOTIDE SEQUENCE</scope>
    <source>
        <strain evidence="10">DSM 101588</strain>
    </source>
</reference>
<dbReference type="EMBL" id="JAGGLT010000014">
    <property type="protein sequence ID" value="MBP2071913.1"/>
    <property type="molecule type" value="Genomic_DNA"/>
</dbReference>
<evidence type="ECO:0000313" key="10">
    <source>
        <dbReference type="EMBL" id="MBP2071913.1"/>
    </source>
</evidence>
<evidence type="ECO:0000256" key="5">
    <source>
        <dbReference type="ARBA" id="ARBA00022741"/>
    </source>
</evidence>
<dbReference type="InterPro" id="IPR000550">
    <property type="entry name" value="Hppk"/>
</dbReference>
<dbReference type="GO" id="GO:0003848">
    <property type="term" value="F:2-amino-4-hydroxy-6-hydroxymethyldihydropteridine diphosphokinase activity"/>
    <property type="evidence" value="ECO:0007669"/>
    <property type="project" value="UniProtKB-EC"/>
</dbReference>
<gene>
    <name evidence="10" type="ORF">J2Z80_001434</name>
</gene>
<evidence type="ECO:0000313" key="11">
    <source>
        <dbReference type="Proteomes" id="UP001166402"/>
    </source>
</evidence>
<dbReference type="PANTHER" id="PTHR43071:SF1">
    <property type="entry name" value="2-AMINO-4-HYDROXY-6-HYDROXYMETHYLDIHYDROPTERIDINE PYROPHOSPHOKINASE"/>
    <property type="match status" value="1"/>
</dbReference>
<dbReference type="PANTHER" id="PTHR43071">
    <property type="entry name" value="2-AMINO-4-HYDROXY-6-HYDROXYMETHYLDIHYDROPTERIDINE PYROPHOSPHOKINASE"/>
    <property type="match status" value="1"/>
</dbReference>
<sequence>MASSQDDGCDDKMTDIYISIGSNVGYREGYLKSALIKLAKNSVIIEKVSPIYETEPVGYKEQGKFLNAVVQAKTELKPHELLKIINTVEKELGRERVIRWGPRTIDIDILLYGDVTINDDDLKIPHERMWERAFVLVPLNDIDPNITNDGVKLSRIIEMLPDKEGVKLYKMDWYKVV</sequence>
<dbReference type="Pfam" id="PF01288">
    <property type="entry name" value="HPPK"/>
    <property type="match status" value="1"/>
</dbReference>
<dbReference type="InterPro" id="IPR035907">
    <property type="entry name" value="Hppk_sf"/>
</dbReference>
<dbReference type="PROSITE" id="PS00794">
    <property type="entry name" value="HPPK"/>
    <property type="match status" value="1"/>
</dbReference>
<keyword evidence="5" id="KW-0547">Nucleotide-binding</keyword>
<keyword evidence="8" id="KW-0289">Folate biosynthesis</keyword>
<evidence type="ECO:0000256" key="2">
    <source>
        <dbReference type="ARBA" id="ARBA00005051"/>
    </source>
</evidence>
<keyword evidence="4 10" id="KW-0808">Transferase</keyword>
<evidence type="ECO:0000256" key="1">
    <source>
        <dbReference type="ARBA" id="ARBA00000198"/>
    </source>
</evidence>
<dbReference type="EC" id="2.7.6.3" evidence="3"/>
<name>A0ABS4NE13_9THEO</name>
<evidence type="ECO:0000256" key="8">
    <source>
        <dbReference type="ARBA" id="ARBA00022909"/>
    </source>
</evidence>
<feature type="domain" description="7,8-dihydro-6-hydroxymethylpterin-pyrophosphokinase" evidence="9">
    <location>
        <begin position="99"/>
        <end position="110"/>
    </location>
</feature>
<comment type="catalytic activity">
    <reaction evidence="1">
        <text>6-hydroxymethyl-7,8-dihydropterin + ATP = (7,8-dihydropterin-6-yl)methyl diphosphate + AMP + H(+)</text>
        <dbReference type="Rhea" id="RHEA:11412"/>
        <dbReference type="ChEBI" id="CHEBI:15378"/>
        <dbReference type="ChEBI" id="CHEBI:30616"/>
        <dbReference type="ChEBI" id="CHEBI:44841"/>
        <dbReference type="ChEBI" id="CHEBI:72950"/>
        <dbReference type="ChEBI" id="CHEBI:456215"/>
        <dbReference type="EC" id="2.7.6.3"/>
    </reaction>
</comment>
<comment type="caution">
    <text evidence="10">The sequence shown here is derived from an EMBL/GenBank/DDBJ whole genome shotgun (WGS) entry which is preliminary data.</text>
</comment>
<keyword evidence="6" id="KW-0418">Kinase</keyword>
<dbReference type="SUPFAM" id="SSF55083">
    <property type="entry name" value="6-hydroxymethyl-7,8-dihydropterin pyrophosphokinase, HPPK"/>
    <property type="match status" value="1"/>
</dbReference>
<dbReference type="Gene3D" id="3.30.70.560">
    <property type="entry name" value="7,8-Dihydro-6-hydroxymethylpterin-pyrophosphokinase HPPK"/>
    <property type="match status" value="1"/>
</dbReference>
<dbReference type="NCBIfam" id="TIGR01498">
    <property type="entry name" value="folK"/>
    <property type="match status" value="1"/>
</dbReference>
<dbReference type="Proteomes" id="UP001166402">
    <property type="component" value="Unassembled WGS sequence"/>
</dbReference>
<keyword evidence="7" id="KW-0067">ATP-binding</keyword>
<comment type="pathway">
    <text evidence="2">Cofactor biosynthesis; tetrahydrofolate biosynthesis; 2-amino-4-hydroxy-6-hydroxymethyl-7,8-dihydropteridine diphosphate from 7,8-dihydroneopterin triphosphate: step 4/4.</text>
</comment>
<keyword evidence="11" id="KW-1185">Reference proteome</keyword>
<evidence type="ECO:0000256" key="4">
    <source>
        <dbReference type="ARBA" id="ARBA00022679"/>
    </source>
</evidence>
<dbReference type="CDD" id="cd00483">
    <property type="entry name" value="HPPK"/>
    <property type="match status" value="1"/>
</dbReference>
<protein>
    <recommendedName>
        <fullName evidence="3">2-amino-4-hydroxy-6-hydroxymethyldihydropteridine diphosphokinase</fullName>
        <ecNumber evidence="3">2.7.6.3</ecNumber>
    </recommendedName>
</protein>
<organism evidence="10 11">
    <name type="scientific">Thermoanaerobacterium butyriciformans</name>
    <dbReference type="NCBI Taxonomy" id="1702242"/>
    <lineage>
        <taxon>Bacteria</taxon>
        <taxon>Bacillati</taxon>
        <taxon>Bacillota</taxon>
        <taxon>Clostridia</taxon>
        <taxon>Thermoanaerobacterales</taxon>
        <taxon>Thermoanaerobacteraceae</taxon>
        <taxon>Thermoanaerobacterium</taxon>
    </lineage>
</organism>
<proteinExistence type="predicted"/>
<evidence type="ECO:0000259" key="9">
    <source>
        <dbReference type="PROSITE" id="PS00794"/>
    </source>
</evidence>
<evidence type="ECO:0000256" key="6">
    <source>
        <dbReference type="ARBA" id="ARBA00022777"/>
    </source>
</evidence>